<comment type="caution">
    <text evidence="3">The sequence shown here is derived from an EMBL/GenBank/DDBJ whole genome shotgun (WGS) entry which is preliminary data.</text>
</comment>
<dbReference type="InterPro" id="IPR002938">
    <property type="entry name" value="FAD-bd"/>
</dbReference>
<dbReference type="EMBL" id="AOIB01000021">
    <property type="protein sequence ID" value="ELY58221.1"/>
    <property type="molecule type" value="Genomic_DNA"/>
</dbReference>
<dbReference type="Pfam" id="PF01494">
    <property type="entry name" value="FAD_binding_3"/>
    <property type="match status" value="1"/>
</dbReference>
<proteinExistence type="predicted"/>
<name>L9X9U7_9EURY</name>
<dbReference type="SUPFAM" id="SSF51905">
    <property type="entry name" value="FAD/NAD(P)-binding domain"/>
    <property type="match status" value="1"/>
</dbReference>
<protein>
    <recommendedName>
        <fullName evidence="2">FAD-binding domain-containing protein</fullName>
    </recommendedName>
</protein>
<organism evidence="3 4">
    <name type="scientific">Natronococcus amylolyticus DSM 10524</name>
    <dbReference type="NCBI Taxonomy" id="1227497"/>
    <lineage>
        <taxon>Archaea</taxon>
        <taxon>Methanobacteriati</taxon>
        <taxon>Methanobacteriota</taxon>
        <taxon>Stenosarchaea group</taxon>
        <taxon>Halobacteria</taxon>
        <taxon>Halobacteriales</taxon>
        <taxon>Natrialbaceae</taxon>
        <taxon>Natronococcus</taxon>
    </lineage>
</organism>
<dbReference type="PATRIC" id="fig|1227497.3.peg.2170"/>
<accession>L9X9U7</accession>
<dbReference type="PANTHER" id="PTHR43422:SF3">
    <property type="entry name" value="THIAMINE THIAZOLE SYNTHASE"/>
    <property type="match status" value="1"/>
</dbReference>
<dbReference type="PRINTS" id="PR00420">
    <property type="entry name" value="RNGMNOXGNASE"/>
</dbReference>
<feature type="region of interest" description="Disordered" evidence="1">
    <location>
        <begin position="1"/>
        <end position="39"/>
    </location>
</feature>
<feature type="compositionally biased region" description="Basic and acidic residues" evidence="1">
    <location>
        <begin position="476"/>
        <end position="496"/>
    </location>
</feature>
<dbReference type="PANTHER" id="PTHR43422">
    <property type="entry name" value="THIAMINE THIAZOLE SYNTHASE"/>
    <property type="match status" value="1"/>
</dbReference>
<gene>
    <name evidence="3" type="ORF">C491_10509</name>
</gene>
<keyword evidence="4" id="KW-1185">Reference proteome</keyword>
<evidence type="ECO:0000313" key="4">
    <source>
        <dbReference type="Proteomes" id="UP000011688"/>
    </source>
</evidence>
<sequence length="502" mass="54568">MGRAGRLLNGLERPILDRSGNGRAGAVTPETARRGDGDRSGRAIVVGAGVAGLTAARVLADSFDSVTVIDRDPLPDEPVSRPGVPQANQIHILWEAGRLALEKLFPGYTEELCAAGGVSIDGRRDLHLYSQGGFLASGSSPFPLYAASRPLYEQLLRRRVAELEGVRLRSQCRFVDYETDETKTAVTGVRVRSRGAERTALPAELVVDATGRTSRTPAWLARNGYGQPPTDEVTIGLAYTTIALERPPDDRRMIGMLAEPPRTRGGAVLPVEGDRWLVNVHGVHGDHPPTDVGGIGEFVAPLPTAVFDRLLEECPPLAETGHHYPFPSNRRYRYEALERFPDGLVVVGDAVASFNPIYGQGMSVAALEALALGRTLREGRSGIPTRFFDRAAAIVDPAWMLAIGADSAFSETRGDVPRGTAVFDWYLSRLFRRAHTDGKLTDAFLGVLSMQRPPSSLLRASVAWRVLAPRYGGNRSARDSPNRPPSAHERKPDLAPRRSNRR</sequence>
<dbReference type="InterPro" id="IPR036188">
    <property type="entry name" value="FAD/NAD-bd_sf"/>
</dbReference>
<reference evidence="3 4" key="1">
    <citation type="journal article" date="2014" name="PLoS Genet.">
        <title>Phylogenetically driven sequencing of extremely halophilic archaea reveals strategies for static and dynamic osmo-response.</title>
        <authorList>
            <person name="Becker E.A."/>
            <person name="Seitzer P.M."/>
            <person name="Tritt A."/>
            <person name="Larsen D."/>
            <person name="Krusor M."/>
            <person name="Yao A.I."/>
            <person name="Wu D."/>
            <person name="Madern D."/>
            <person name="Eisen J.A."/>
            <person name="Darling A.E."/>
            <person name="Facciotti M.T."/>
        </authorList>
    </citation>
    <scope>NUCLEOTIDE SEQUENCE [LARGE SCALE GENOMIC DNA]</scope>
    <source>
        <strain evidence="3 4">DSM 10524</strain>
    </source>
</reference>
<evidence type="ECO:0000256" key="1">
    <source>
        <dbReference type="SAM" id="MobiDB-lite"/>
    </source>
</evidence>
<feature type="region of interest" description="Disordered" evidence="1">
    <location>
        <begin position="473"/>
        <end position="502"/>
    </location>
</feature>
<dbReference type="STRING" id="1227497.C491_10509"/>
<dbReference type="Gene3D" id="3.50.50.60">
    <property type="entry name" value="FAD/NAD(P)-binding domain"/>
    <property type="match status" value="1"/>
</dbReference>
<evidence type="ECO:0000313" key="3">
    <source>
        <dbReference type="EMBL" id="ELY58221.1"/>
    </source>
</evidence>
<feature type="domain" description="FAD-binding" evidence="2">
    <location>
        <begin position="43"/>
        <end position="377"/>
    </location>
</feature>
<dbReference type="AlphaFoldDB" id="L9X9U7"/>
<evidence type="ECO:0000259" key="2">
    <source>
        <dbReference type="Pfam" id="PF01494"/>
    </source>
</evidence>
<dbReference type="GO" id="GO:0071949">
    <property type="term" value="F:FAD binding"/>
    <property type="evidence" value="ECO:0007669"/>
    <property type="project" value="InterPro"/>
</dbReference>
<dbReference type="Proteomes" id="UP000011688">
    <property type="component" value="Unassembled WGS sequence"/>
</dbReference>
<dbReference type="eggNOG" id="arCOG00570">
    <property type="taxonomic scope" value="Archaea"/>
</dbReference>